<feature type="compositionally biased region" description="Basic and acidic residues" evidence="1">
    <location>
        <begin position="934"/>
        <end position="968"/>
    </location>
</feature>
<feature type="compositionally biased region" description="Basic and acidic residues" evidence="1">
    <location>
        <begin position="85"/>
        <end position="97"/>
    </location>
</feature>
<dbReference type="AlphaFoldDB" id="A0A7D9HCZ2"/>
<feature type="compositionally biased region" description="Low complexity" evidence="1">
    <location>
        <begin position="438"/>
        <end position="447"/>
    </location>
</feature>
<comment type="caution">
    <text evidence="2">The sequence shown here is derived from an EMBL/GenBank/DDBJ whole genome shotgun (WGS) entry which is preliminary data.</text>
</comment>
<evidence type="ECO:0000256" key="1">
    <source>
        <dbReference type="SAM" id="MobiDB-lite"/>
    </source>
</evidence>
<feature type="region of interest" description="Disordered" evidence="1">
    <location>
        <begin position="431"/>
        <end position="507"/>
    </location>
</feature>
<feature type="region of interest" description="Disordered" evidence="1">
    <location>
        <begin position="706"/>
        <end position="743"/>
    </location>
</feature>
<protein>
    <submittedName>
        <fullName evidence="2">Uncharacterized protein</fullName>
    </submittedName>
</protein>
<feature type="compositionally biased region" description="Basic residues" evidence="1">
    <location>
        <begin position="98"/>
        <end position="107"/>
    </location>
</feature>
<feature type="region of interest" description="Disordered" evidence="1">
    <location>
        <begin position="770"/>
        <end position="1011"/>
    </location>
</feature>
<feature type="region of interest" description="Disordered" evidence="1">
    <location>
        <begin position="32"/>
        <end position="174"/>
    </location>
</feature>
<feature type="compositionally biased region" description="Basic and acidic residues" evidence="1">
    <location>
        <begin position="111"/>
        <end position="134"/>
    </location>
</feature>
<keyword evidence="3" id="KW-1185">Reference proteome</keyword>
<dbReference type="Proteomes" id="UP001152795">
    <property type="component" value="Unassembled WGS sequence"/>
</dbReference>
<evidence type="ECO:0000313" key="2">
    <source>
        <dbReference type="EMBL" id="CAB3981739.1"/>
    </source>
</evidence>
<feature type="compositionally biased region" description="Basic and acidic residues" evidence="1">
    <location>
        <begin position="786"/>
        <end position="797"/>
    </location>
</feature>
<feature type="compositionally biased region" description="Basic and acidic residues" evidence="1">
    <location>
        <begin position="670"/>
        <end position="682"/>
    </location>
</feature>
<feature type="compositionally biased region" description="Low complexity" evidence="1">
    <location>
        <begin position="714"/>
        <end position="725"/>
    </location>
</feature>
<proteinExistence type="predicted"/>
<sequence length="1183" mass="134153">MDDQSVKSKKKVTFGKARVRLVFNYYNQEFAQSEDTDEKTSRKIAKMKQPPPHPQKQPKSILKPSTRAVSVDSGLNALHRVPQRNFEKIDKNFWEPAKHKRSGRRRQASLSDRELENRETNSESDLLKNDDKSVAKQQNTNFSEGEMNVASNEDDSAKDEPSTEKPAAVKNNEKWEGITASYPHGLNTTSQTFVGIYSGVEADWDQIRQSLSRIGVDVGEHRLQDPRDFVTIMNMLLSAQKEKSDNQTARGTEQDIVVVDRPAEKQDSNNNVRRVKENTIPENPVVDLNEKDPVTKEELTSAKLGAIHKNQKPAISKEEWKKRIKKLKMKGLIPRKKENSSRKERSYSESNLNDLPMTDCKVTTYEQHSSFDRFRSKMKMNSSNSCSNNSKLEKERRRGSTSECSLDSFSRLEVEKTGKRDDCSSVEYLSCDDEGECSSTSMDSSSTTHKDSSDAHFYSDNDLDFPGRVSLDGSLRRDRSFSTGPKGGSGRIGEDLKHKKERPKVVKRDSWVLTRKQQMKGESEKRSNLKEENVKEGRKVIRGNDKGGGIDLEKQFKIRGTITQKTSCVNNSERRCGNITQTARGTEQDIIVVDRPAEIQDSNNNVRRVREENTIPENPVVELNERDPITKEELTSAKLGATHKNQKPAISKEEWKKRMKKLKMKGLIPRKKENSSRKERSYSESNLNDLPMTDCKVTTYEQHSSFDRFRSKMKMNSSNSSSNNSKLEKERRRGRKRSTSECSLDSFSRLEVEKTGKRDDCSSVEYLSCDDEGECSSTSMDSSSTTHKDSSDAHFYSDNDLDFPGRVSLDGSLRRDRSFSTGPKGGSGRIGEDLKHKKERPKVVKRDSWFLTRKQQMKGESEKRSNLKEGNVKDERKVIEGNDKGGGIDLEKQFKIRGTITQRKSCDNDSERRRGKITQKKSSVEEASTSGSELENRNKSSKQKAESESSAELDERSNPKDGQNRKNESGINSESQLKMTQRKTYSDQVKEDSTSGSELDNGNKILKAKDHKNEQTLLAISSQSGSEKEDSGLSTCASVETVGVPGNEQSSSNIVENTNKAEHLDVNDSVKQSETNRTIENQENFKITSKNEEHTKRKKSRTDSIDGNNSHENECLADKKFLNDLWFIDAETKRSLRSEEYLQKARKRYVHKRNSCLETNLALRVMEAISKNPAAGILLPFTN</sequence>
<feature type="region of interest" description="Disordered" evidence="1">
    <location>
        <begin position="373"/>
        <end position="400"/>
    </location>
</feature>
<feature type="compositionally biased region" description="Low complexity" evidence="1">
    <location>
        <begin position="379"/>
        <end position="390"/>
    </location>
</feature>
<name>A0A7D9HCZ2_PARCT</name>
<dbReference type="EMBL" id="CACRXK020000424">
    <property type="protein sequence ID" value="CAB3981739.1"/>
    <property type="molecule type" value="Genomic_DNA"/>
</dbReference>
<feature type="compositionally biased region" description="Basic and acidic residues" evidence="1">
    <location>
        <begin position="1089"/>
        <end position="1112"/>
    </location>
</feature>
<feature type="region of interest" description="Disordered" evidence="1">
    <location>
        <begin position="1070"/>
        <end position="1112"/>
    </location>
</feature>
<gene>
    <name evidence="2" type="ORF">PACLA_8A056162</name>
</gene>
<reference evidence="2" key="1">
    <citation type="submission" date="2020-04" db="EMBL/GenBank/DDBJ databases">
        <authorList>
            <person name="Alioto T."/>
            <person name="Alioto T."/>
            <person name="Gomez Garrido J."/>
        </authorList>
    </citation>
    <scope>NUCLEOTIDE SEQUENCE</scope>
    <source>
        <strain evidence="2">A484AB</strain>
    </source>
</reference>
<feature type="compositionally biased region" description="Basic and acidic residues" evidence="1">
    <location>
        <begin position="857"/>
        <end position="883"/>
    </location>
</feature>
<feature type="compositionally biased region" description="Basic and acidic residues" evidence="1">
    <location>
        <begin position="984"/>
        <end position="993"/>
    </location>
</feature>
<evidence type="ECO:0000313" key="3">
    <source>
        <dbReference type="Proteomes" id="UP001152795"/>
    </source>
</evidence>
<organism evidence="2 3">
    <name type="scientific">Paramuricea clavata</name>
    <name type="common">Red gorgonian</name>
    <name type="synonym">Violescent sea-whip</name>
    <dbReference type="NCBI Taxonomy" id="317549"/>
    <lineage>
        <taxon>Eukaryota</taxon>
        <taxon>Metazoa</taxon>
        <taxon>Cnidaria</taxon>
        <taxon>Anthozoa</taxon>
        <taxon>Octocorallia</taxon>
        <taxon>Malacalcyonacea</taxon>
        <taxon>Plexauridae</taxon>
        <taxon>Paramuricea</taxon>
    </lineage>
</organism>
<accession>A0A7D9HCZ2</accession>
<feature type="region of interest" description="Disordered" evidence="1">
    <location>
        <begin position="326"/>
        <end position="356"/>
    </location>
</feature>
<feature type="compositionally biased region" description="Low complexity" evidence="1">
    <location>
        <begin position="776"/>
        <end position="785"/>
    </location>
</feature>
<feature type="compositionally biased region" description="Polar residues" evidence="1">
    <location>
        <begin position="969"/>
        <end position="983"/>
    </location>
</feature>
<feature type="compositionally biased region" description="Basic and acidic residues" evidence="1">
    <location>
        <begin position="492"/>
        <end position="507"/>
    </location>
</feature>
<feature type="compositionally biased region" description="Basic and acidic residues" evidence="1">
    <location>
        <begin position="830"/>
        <end position="848"/>
    </location>
</feature>
<feature type="compositionally biased region" description="Basic and acidic residues" evidence="1">
    <location>
        <begin position="448"/>
        <end position="459"/>
    </location>
</feature>
<dbReference type="OrthoDB" id="10663375at2759"/>
<feature type="compositionally biased region" description="Polar residues" evidence="1">
    <location>
        <begin position="1070"/>
        <end position="1088"/>
    </location>
</feature>
<feature type="compositionally biased region" description="Basic and acidic residues" evidence="1">
    <location>
        <begin position="335"/>
        <end position="347"/>
    </location>
</feature>
<feature type="compositionally biased region" description="Basic and acidic residues" evidence="1">
    <location>
        <begin position="391"/>
        <end position="400"/>
    </location>
</feature>
<feature type="region of interest" description="Disordered" evidence="1">
    <location>
        <begin position="642"/>
        <end position="691"/>
    </location>
</feature>